<dbReference type="SUPFAM" id="SSF90123">
    <property type="entry name" value="ABC transporter transmembrane region"/>
    <property type="match status" value="1"/>
</dbReference>
<dbReference type="EMBL" id="CP014263">
    <property type="protein sequence ID" value="AQG81411.1"/>
    <property type="molecule type" value="Genomic_DNA"/>
</dbReference>
<protein>
    <submittedName>
        <fullName evidence="11">Multidrug ABC transporter ATP-binding protein</fullName>
    </submittedName>
</protein>
<dbReference type="FunFam" id="3.40.50.300:FF:000251">
    <property type="entry name" value="ABC transporter B family member 19"/>
    <property type="match status" value="1"/>
</dbReference>
<feature type="domain" description="ABC transmembrane type-1" evidence="10">
    <location>
        <begin position="43"/>
        <end position="324"/>
    </location>
</feature>
<dbReference type="Gene3D" id="1.20.1560.10">
    <property type="entry name" value="ABC transporter type 1, transmembrane domain"/>
    <property type="match status" value="2"/>
</dbReference>
<dbReference type="KEGG" id="smon:AWR27_20065"/>
<dbReference type="InterPro" id="IPR027417">
    <property type="entry name" value="P-loop_NTPase"/>
</dbReference>
<proteinExistence type="inferred from homology"/>
<evidence type="ECO:0000256" key="7">
    <source>
        <dbReference type="ARBA" id="ARBA00023136"/>
    </source>
</evidence>
<dbReference type="PROSITE" id="PS50929">
    <property type="entry name" value="ABC_TM1F"/>
    <property type="match status" value="1"/>
</dbReference>
<dbReference type="InterPro" id="IPR003593">
    <property type="entry name" value="AAA+_ATPase"/>
</dbReference>
<feature type="transmembrane region" description="Helical" evidence="8">
    <location>
        <begin position="298"/>
        <end position="316"/>
    </location>
</feature>
<evidence type="ECO:0000256" key="3">
    <source>
        <dbReference type="ARBA" id="ARBA00022692"/>
    </source>
</evidence>
<keyword evidence="4" id="KW-0547">Nucleotide-binding</keyword>
<dbReference type="CDD" id="cd03249">
    <property type="entry name" value="ABC_MTABC3_MDL1_MDL2"/>
    <property type="match status" value="1"/>
</dbReference>
<dbReference type="SUPFAM" id="SSF52540">
    <property type="entry name" value="P-loop containing nucleoside triphosphate hydrolases"/>
    <property type="match status" value="1"/>
</dbReference>
<dbReference type="Pfam" id="PF00005">
    <property type="entry name" value="ABC_tran"/>
    <property type="match status" value="1"/>
</dbReference>
<evidence type="ECO:0000259" key="9">
    <source>
        <dbReference type="PROSITE" id="PS50893"/>
    </source>
</evidence>
<comment type="similarity">
    <text evidence="2">Belongs to the ABC transporter superfamily. ABCB family. Multidrug resistance exporter (TC 3.A.1.201) subfamily.</text>
</comment>
<dbReference type="GO" id="GO:0005524">
    <property type="term" value="F:ATP binding"/>
    <property type="evidence" value="ECO:0007669"/>
    <property type="project" value="UniProtKB-KW"/>
</dbReference>
<dbReference type="OrthoDB" id="9769115at2"/>
<reference evidence="11 12" key="1">
    <citation type="submission" date="2016-01" db="EMBL/GenBank/DDBJ databases">
        <authorList>
            <person name="Oliw E.H."/>
        </authorList>
    </citation>
    <scope>NUCLEOTIDE SEQUENCE [LARGE SCALE GENOMIC DNA]</scope>
    <source>
        <strain evidence="11 12">DY10</strain>
    </source>
</reference>
<dbReference type="GO" id="GO:0090374">
    <property type="term" value="P:oligopeptide export from mitochondrion"/>
    <property type="evidence" value="ECO:0007669"/>
    <property type="project" value="TreeGrafter"/>
</dbReference>
<keyword evidence="12" id="KW-1185">Reference proteome</keyword>
<dbReference type="InterPro" id="IPR039421">
    <property type="entry name" value="Type_1_exporter"/>
</dbReference>
<dbReference type="GO" id="GO:0005886">
    <property type="term" value="C:plasma membrane"/>
    <property type="evidence" value="ECO:0007669"/>
    <property type="project" value="UniProtKB-SubCell"/>
</dbReference>
<feature type="transmembrane region" description="Helical" evidence="8">
    <location>
        <begin position="160"/>
        <end position="177"/>
    </location>
</feature>
<dbReference type="Proteomes" id="UP000187941">
    <property type="component" value="Chromosome"/>
</dbReference>
<dbReference type="InterPro" id="IPR011527">
    <property type="entry name" value="ABC1_TM_dom"/>
</dbReference>
<feature type="domain" description="ABC transporter" evidence="9">
    <location>
        <begin position="358"/>
        <end position="594"/>
    </location>
</feature>
<dbReference type="Pfam" id="PF00664">
    <property type="entry name" value="ABC_membrane"/>
    <property type="match status" value="1"/>
</dbReference>
<gene>
    <name evidence="11" type="ORF">AWR27_20065</name>
</gene>
<dbReference type="AlphaFoldDB" id="A0A1P9X1A9"/>
<accession>A0A1P9X1A9</accession>
<keyword evidence="3 8" id="KW-0812">Transmembrane</keyword>
<comment type="subcellular location">
    <subcellularLocation>
        <location evidence="1">Cell membrane</location>
        <topology evidence="1">Multi-pass membrane protein</topology>
    </subcellularLocation>
</comment>
<evidence type="ECO:0000256" key="5">
    <source>
        <dbReference type="ARBA" id="ARBA00022840"/>
    </source>
</evidence>
<feature type="transmembrane region" description="Helical" evidence="8">
    <location>
        <begin position="264"/>
        <end position="286"/>
    </location>
</feature>
<dbReference type="SMART" id="SM00382">
    <property type="entry name" value="AAA"/>
    <property type="match status" value="1"/>
</dbReference>
<evidence type="ECO:0000256" key="1">
    <source>
        <dbReference type="ARBA" id="ARBA00004651"/>
    </source>
</evidence>
<evidence type="ECO:0000256" key="6">
    <source>
        <dbReference type="ARBA" id="ARBA00022989"/>
    </source>
</evidence>
<organism evidence="11 12">
    <name type="scientific">Spirosoma montaniterrae</name>
    <dbReference type="NCBI Taxonomy" id="1178516"/>
    <lineage>
        <taxon>Bacteria</taxon>
        <taxon>Pseudomonadati</taxon>
        <taxon>Bacteroidota</taxon>
        <taxon>Cytophagia</taxon>
        <taxon>Cytophagales</taxon>
        <taxon>Cytophagaceae</taxon>
        <taxon>Spirosoma</taxon>
    </lineage>
</organism>
<feature type="transmembrane region" description="Helical" evidence="8">
    <location>
        <begin position="42"/>
        <end position="62"/>
    </location>
</feature>
<dbReference type="PROSITE" id="PS00211">
    <property type="entry name" value="ABC_TRANSPORTER_1"/>
    <property type="match status" value="1"/>
</dbReference>
<dbReference type="InterPro" id="IPR017871">
    <property type="entry name" value="ABC_transporter-like_CS"/>
</dbReference>
<dbReference type="GO" id="GO:0015421">
    <property type="term" value="F:ABC-type oligopeptide transporter activity"/>
    <property type="evidence" value="ECO:0007669"/>
    <property type="project" value="TreeGrafter"/>
</dbReference>
<evidence type="ECO:0000256" key="4">
    <source>
        <dbReference type="ARBA" id="ARBA00022741"/>
    </source>
</evidence>
<evidence type="ECO:0000313" key="12">
    <source>
        <dbReference type="Proteomes" id="UP000187941"/>
    </source>
</evidence>
<dbReference type="InterPro" id="IPR003439">
    <property type="entry name" value="ABC_transporter-like_ATP-bd"/>
</dbReference>
<dbReference type="PANTHER" id="PTHR43394:SF1">
    <property type="entry name" value="ATP-BINDING CASSETTE SUB-FAMILY B MEMBER 10, MITOCHONDRIAL"/>
    <property type="match status" value="1"/>
</dbReference>
<dbReference type="RefSeq" id="WP_077132872.1">
    <property type="nucleotide sequence ID" value="NZ_CP014263.1"/>
</dbReference>
<dbReference type="GO" id="GO:0016887">
    <property type="term" value="F:ATP hydrolysis activity"/>
    <property type="evidence" value="ECO:0007669"/>
    <property type="project" value="InterPro"/>
</dbReference>
<dbReference type="InterPro" id="IPR036640">
    <property type="entry name" value="ABC1_TM_sf"/>
</dbReference>
<keyword evidence="6 8" id="KW-1133">Transmembrane helix</keyword>
<dbReference type="Gene3D" id="3.40.50.300">
    <property type="entry name" value="P-loop containing nucleotide triphosphate hydrolases"/>
    <property type="match status" value="1"/>
</dbReference>
<dbReference type="STRING" id="1178516.AWR27_20065"/>
<keyword evidence="5 11" id="KW-0067">ATP-binding</keyword>
<feature type="transmembrane region" description="Helical" evidence="8">
    <location>
        <begin position="82"/>
        <end position="102"/>
    </location>
</feature>
<evidence type="ECO:0000313" key="11">
    <source>
        <dbReference type="EMBL" id="AQG81411.1"/>
    </source>
</evidence>
<keyword evidence="7 8" id="KW-0472">Membrane</keyword>
<dbReference type="PANTHER" id="PTHR43394">
    <property type="entry name" value="ATP-DEPENDENT PERMEASE MDL1, MITOCHONDRIAL"/>
    <property type="match status" value="1"/>
</dbReference>
<sequence>MAKRTRSFGEETPEQDKGKLDREGLKKTLRIFRFVRPYRTQFILGAIFLALSTATTLSFPALIGQVTKVIQGQSPFTLNQVILIFAGILILQALFSFLRIYFSAQVSERSMADVRKAVYAKIITLPIPFFEKRRVGELTSRISADVSQLQDVLSITIAELFRQVATLIGGTIFIFYVSWKLTLFMLATFPVIIVAAMFFGRFIRKLSKRAQDLLAAASVIVEETLQSINVVKAFTNERIEINRYGSALGLMVDTALKTATYRGIFVSFIISTMFGGIMAIVWYGGILVQSGEIPFADLLSFIFYTAFIGGSVAGMGDMYAQIQKTIGASERILEILDESSEVNADEQTPLFVPVQGHVWFQNVQFSYPSRPDMPVLRGISLDVAAGRKIALVGQSGAGKSTIVQLLMRYYERGSGQITVDGRDLTSFNVTELRKNIAVVPQEVMLFGGTIFENIQYGKPGATEAEVREAARKANALQFIDTFPDGLQTIVGERGVKLSGGQRQRIAIARAILKDPAILILDEATSSLDAESERLVQDALDELMQNRTTIIIAHRLATIRKVDQIYVLRDGLIAEQGTHDELALYEDGIYANLVKLQFETIE</sequence>
<evidence type="ECO:0000259" key="10">
    <source>
        <dbReference type="PROSITE" id="PS50929"/>
    </source>
</evidence>
<dbReference type="PROSITE" id="PS50893">
    <property type="entry name" value="ABC_TRANSPORTER_2"/>
    <property type="match status" value="1"/>
</dbReference>
<dbReference type="CDD" id="cd18576">
    <property type="entry name" value="ABC_6TM_bac_exporter_ABCB8_10_like"/>
    <property type="match status" value="1"/>
</dbReference>
<evidence type="ECO:0000256" key="2">
    <source>
        <dbReference type="ARBA" id="ARBA00007577"/>
    </source>
</evidence>
<feature type="transmembrane region" description="Helical" evidence="8">
    <location>
        <begin position="183"/>
        <end position="203"/>
    </location>
</feature>
<evidence type="ECO:0000256" key="8">
    <source>
        <dbReference type="SAM" id="Phobius"/>
    </source>
</evidence>
<name>A0A1P9X1A9_9BACT</name>